<evidence type="ECO:0000313" key="9">
    <source>
        <dbReference type="Proteomes" id="UP001370590"/>
    </source>
</evidence>
<name>A0ABU8SL35_9LACO</name>
<evidence type="ECO:0000256" key="2">
    <source>
        <dbReference type="ARBA" id="ARBA00006479"/>
    </source>
</evidence>
<comment type="caution">
    <text evidence="8">The sequence shown here is derived from an EMBL/GenBank/DDBJ whole genome shotgun (WGS) entry which is preliminary data.</text>
</comment>
<sequence length="291" mass="31870">MLLGSIEAGGTKFICSVGDEKLTILDQIRIETTTPKSTLSKVIKYFKQFKNINSISIASFGPLDLDLNSSHFGSILKTPKLIWENVNILKKIKESLNVPVFITTDVNGSAVGEQFLLQQSEIKVSSLVYLTIGTGIGAGIIYNNHIFGLGEHPEIGHIRVVKHSDDKSFHGVCPFHDGCLEGMASGPSLKARTNIPGEQLSMNSPIWNRIAYYLAQSVVSINLIIHPKKIILGGSVVNDQLIKNIKKQYVDLISDYVDTTNLNDLITKSCAVDNNSATIGNFILAKRFVNV</sequence>
<dbReference type="EC" id="2.7.1.4" evidence="6"/>
<dbReference type="SUPFAM" id="SSF53067">
    <property type="entry name" value="Actin-like ATPase domain"/>
    <property type="match status" value="1"/>
</dbReference>
<dbReference type="Gene3D" id="3.30.420.40">
    <property type="match status" value="2"/>
</dbReference>
<dbReference type="CDD" id="cd24067">
    <property type="entry name" value="ASKHA_NBD_ROK_BsFRK-like"/>
    <property type="match status" value="1"/>
</dbReference>
<comment type="catalytic activity">
    <reaction evidence="7">
        <text>D-fructose + ATP = D-fructose 6-phosphate + ADP + H(+)</text>
        <dbReference type="Rhea" id="RHEA:16125"/>
        <dbReference type="ChEBI" id="CHEBI:15378"/>
        <dbReference type="ChEBI" id="CHEBI:30616"/>
        <dbReference type="ChEBI" id="CHEBI:37721"/>
        <dbReference type="ChEBI" id="CHEBI:61527"/>
        <dbReference type="ChEBI" id="CHEBI:456216"/>
        <dbReference type="EC" id="2.7.1.4"/>
    </reaction>
</comment>
<keyword evidence="9" id="KW-1185">Reference proteome</keyword>
<dbReference type="InterPro" id="IPR000600">
    <property type="entry name" value="ROK"/>
</dbReference>
<comment type="cofactor">
    <cofactor evidence="1">
        <name>Mg(2+)</name>
        <dbReference type="ChEBI" id="CHEBI:18420"/>
    </cofactor>
</comment>
<evidence type="ECO:0000256" key="1">
    <source>
        <dbReference type="ARBA" id="ARBA00001946"/>
    </source>
</evidence>
<evidence type="ECO:0000256" key="6">
    <source>
        <dbReference type="ARBA" id="ARBA00038887"/>
    </source>
</evidence>
<organism evidence="8 9">
    <name type="scientific">Nicoliella lavandulae</name>
    <dbReference type="NCBI Taxonomy" id="3082954"/>
    <lineage>
        <taxon>Bacteria</taxon>
        <taxon>Bacillati</taxon>
        <taxon>Bacillota</taxon>
        <taxon>Bacilli</taxon>
        <taxon>Lactobacillales</taxon>
        <taxon>Lactobacillaceae</taxon>
        <taxon>Nicoliella</taxon>
    </lineage>
</organism>
<dbReference type="InterPro" id="IPR051804">
    <property type="entry name" value="Carb_Metab_Reg_Kinase/Isom"/>
</dbReference>
<evidence type="ECO:0000256" key="4">
    <source>
        <dbReference type="ARBA" id="ARBA00022833"/>
    </source>
</evidence>
<keyword evidence="3" id="KW-0479">Metal-binding</keyword>
<dbReference type="Pfam" id="PF00480">
    <property type="entry name" value="ROK"/>
    <property type="match status" value="1"/>
</dbReference>
<evidence type="ECO:0000256" key="7">
    <source>
        <dbReference type="ARBA" id="ARBA00048451"/>
    </source>
</evidence>
<gene>
    <name evidence="8" type="ORF">R4146_05570</name>
</gene>
<dbReference type="PANTHER" id="PTHR42742">
    <property type="entry name" value="TRANSCRIPTIONAL REPRESSOR MPRA"/>
    <property type="match status" value="1"/>
</dbReference>
<dbReference type="EMBL" id="JAWMWH010000001">
    <property type="protein sequence ID" value="MEJ6400626.1"/>
    <property type="molecule type" value="Genomic_DNA"/>
</dbReference>
<dbReference type="Proteomes" id="UP001370590">
    <property type="component" value="Unassembled WGS sequence"/>
</dbReference>
<dbReference type="InterPro" id="IPR043129">
    <property type="entry name" value="ATPase_NBD"/>
</dbReference>
<keyword evidence="5" id="KW-0460">Magnesium</keyword>
<evidence type="ECO:0000313" key="8">
    <source>
        <dbReference type="EMBL" id="MEJ6400626.1"/>
    </source>
</evidence>
<proteinExistence type="inferred from homology"/>
<accession>A0ABU8SL35</accession>
<keyword evidence="4" id="KW-0862">Zinc</keyword>
<evidence type="ECO:0000256" key="5">
    <source>
        <dbReference type="ARBA" id="ARBA00022842"/>
    </source>
</evidence>
<dbReference type="PANTHER" id="PTHR42742:SF3">
    <property type="entry name" value="FRUCTOKINASE"/>
    <property type="match status" value="1"/>
</dbReference>
<reference evidence="8 9" key="1">
    <citation type="submission" date="2023-10" db="EMBL/GenBank/DDBJ databases">
        <title>Nicoliella lavandulae sp. nov. isolated from Lavandula angustifolia flowers.</title>
        <authorList>
            <person name="Alcantara C."/>
            <person name="Zuniga M."/>
            <person name="Landete J.M."/>
            <person name="Monedero V."/>
        </authorList>
    </citation>
    <scope>NUCLEOTIDE SEQUENCE [LARGE SCALE GENOMIC DNA]</scope>
    <source>
        <strain evidence="8 9">Es01</strain>
    </source>
</reference>
<comment type="similarity">
    <text evidence="2">Belongs to the ROK (NagC/XylR) family.</text>
</comment>
<dbReference type="RefSeq" id="WP_339960432.1">
    <property type="nucleotide sequence ID" value="NZ_JAWMWH010000001.1"/>
</dbReference>
<evidence type="ECO:0000256" key="3">
    <source>
        <dbReference type="ARBA" id="ARBA00022723"/>
    </source>
</evidence>
<protein>
    <recommendedName>
        <fullName evidence="6">fructokinase</fullName>
        <ecNumber evidence="6">2.7.1.4</ecNumber>
    </recommendedName>
</protein>